<reference evidence="15 16" key="1">
    <citation type="journal article" date="2020" name="Microb. Ecol.">
        <title>Ecogenomics of the Marine Benthic Filamentous Cyanobacterium Adonisia.</title>
        <authorList>
            <person name="Walter J.M."/>
            <person name="Coutinho F.H."/>
            <person name="Leomil L."/>
            <person name="Hargreaves P.I."/>
            <person name="Campeao M.E."/>
            <person name="Vieira V.V."/>
            <person name="Silva B.S."/>
            <person name="Fistarol G.O."/>
            <person name="Salomon P.S."/>
            <person name="Sawabe T."/>
            <person name="Mino S."/>
            <person name="Hosokawa M."/>
            <person name="Miyashita H."/>
            <person name="Maruyama F."/>
            <person name="van Verk M.C."/>
            <person name="Dutilh B.E."/>
            <person name="Thompson C.C."/>
            <person name="Thompson F.L."/>
        </authorList>
    </citation>
    <scope>NUCLEOTIDE SEQUENCE [LARGE SCALE GENOMIC DNA]</scope>
    <source>
        <strain evidence="15 16">CCMR0081</strain>
    </source>
</reference>
<sequence length="242" mass="26361">MQRITISSAQRVDNTNTFQLTGEQIHYLQRVLRLKSGDLFIAQDGEGQQWQSQLTDISGEAQILSTLVTATRPSTLELAAALPKSGFDDVVRQATELGVTDIQPLLSDRTLLNPSPKKLVRWQRIAQEASEQCERGYVPRLEPPIKFAEWIKAGPVSVGNYFCAARVNAPGLLPCVRTLLTDSPQQSIRVVVGPEGGWTSEEIAVAIAHGYQEVSLGSGILRATTASLTALAIISSVREQLI</sequence>
<evidence type="ECO:0000313" key="15">
    <source>
        <dbReference type="EMBL" id="NEZ59541.1"/>
    </source>
</evidence>
<dbReference type="PANTHER" id="PTHR30027:SF3">
    <property type="entry name" value="16S RRNA (URACIL(1498)-N(3))-METHYLTRANSFERASE"/>
    <property type="match status" value="1"/>
</dbReference>
<evidence type="ECO:0000256" key="7">
    <source>
        <dbReference type="ARBA" id="ARBA00022603"/>
    </source>
</evidence>
<dbReference type="InterPro" id="IPR015947">
    <property type="entry name" value="PUA-like_sf"/>
</dbReference>
<dbReference type="EC" id="2.1.1.193" evidence="3 12"/>
<keyword evidence="9 12" id="KW-0949">S-adenosyl-L-methionine</keyword>
<comment type="function">
    <text evidence="10 12">Specifically methylates the N3 position of the uracil ring of uridine 1498 (m3U1498) in 16S rRNA. Acts on the fully assembled 30S ribosomal subunit.</text>
</comment>
<dbReference type="EMBL" id="QXHD01000004">
    <property type="protein sequence ID" value="NEZ59541.1"/>
    <property type="molecule type" value="Genomic_DNA"/>
</dbReference>
<dbReference type="PANTHER" id="PTHR30027">
    <property type="entry name" value="RIBOSOMAL RNA SMALL SUBUNIT METHYLTRANSFERASE E"/>
    <property type="match status" value="1"/>
</dbReference>
<dbReference type="Pfam" id="PF20260">
    <property type="entry name" value="PUA_4"/>
    <property type="match status" value="1"/>
</dbReference>
<evidence type="ECO:0000256" key="1">
    <source>
        <dbReference type="ARBA" id="ARBA00004496"/>
    </source>
</evidence>
<dbReference type="RefSeq" id="WP_163702500.1">
    <property type="nucleotide sequence ID" value="NZ_QXHD01000004.1"/>
</dbReference>
<dbReference type="SUPFAM" id="SSF88697">
    <property type="entry name" value="PUA domain-like"/>
    <property type="match status" value="1"/>
</dbReference>
<evidence type="ECO:0000256" key="5">
    <source>
        <dbReference type="ARBA" id="ARBA00022490"/>
    </source>
</evidence>
<evidence type="ECO:0000256" key="4">
    <source>
        <dbReference type="ARBA" id="ARBA00013673"/>
    </source>
</evidence>
<keyword evidence="5 12" id="KW-0963">Cytoplasm</keyword>
<dbReference type="PIRSF" id="PIRSF015601">
    <property type="entry name" value="MTase_slr0722"/>
    <property type="match status" value="1"/>
</dbReference>
<name>A0A6M0RUV8_9CYAN</name>
<evidence type="ECO:0000259" key="13">
    <source>
        <dbReference type="Pfam" id="PF04452"/>
    </source>
</evidence>
<keyword evidence="6 12" id="KW-0698">rRNA processing</keyword>
<keyword evidence="16" id="KW-1185">Reference proteome</keyword>
<evidence type="ECO:0000256" key="8">
    <source>
        <dbReference type="ARBA" id="ARBA00022679"/>
    </source>
</evidence>
<keyword evidence="8 12" id="KW-0808">Transferase</keyword>
<comment type="similarity">
    <text evidence="2 12">Belongs to the RNA methyltransferase RsmE family.</text>
</comment>
<proteinExistence type="inferred from homology"/>
<dbReference type="CDD" id="cd18084">
    <property type="entry name" value="RsmE-like"/>
    <property type="match status" value="1"/>
</dbReference>
<dbReference type="InterPro" id="IPR046886">
    <property type="entry name" value="RsmE_MTase_dom"/>
</dbReference>
<protein>
    <recommendedName>
        <fullName evidence="4 12">Ribosomal RNA small subunit methyltransferase E</fullName>
        <ecNumber evidence="3 12">2.1.1.193</ecNumber>
    </recommendedName>
</protein>
<dbReference type="NCBIfam" id="NF008697">
    <property type="entry name" value="PRK11713.4-1"/>
    <property type="match status" value="1"/>
</dbReference>
<dbReference type="NCBIfam" id="TIGR00046">
    <property type="entry name" value="RsmE family RNA methyltransferase"/>
    <property type="match status" value="1"/>
</dbReference>
<comment type="caution">
    <text evidence="15">The sequence shown here is derived from an EMBL/GenBank/DDBJ whole genome shotgun (WGS) entry which is preliminary data.</text>
</comment>
<evidence type="ECO:0000256" key="9">
    <source>
        <dbReference type="ARBA" id="ARBA00022691"/>
    </source>
</evidence>
<dbReference type="GO" id="GO:0070042">
    <property type="term" value="F:rRNA (uridine-N3-)-methyltransferase activity"/>
    <property type="evidence" value="ECO:0007669"/>
    <property type="project" value="TreeGrafter"/>
</dbReference>
<dbReference type="SUPFAM" id="SSF75217">
    <property type="entry name" value="alpha/beta knot"/>
    <property type="match status" value="1"/>
</dbReference>
<evidence type="ECO:0000256" key="10">
    <source>
        <dbReference type="ARBA" id="ARBA00025699"/>
    </source>
</evidence>
<accession>A0A6M0RUV8</accession>
<organism evidence="15 16">
    <name type="scientific">Adonisia turfae CCMR0081</name>
    <dbReference type="NCBI Taxonomy" id="2292702"/>
    <lineage>
        <taxon>Bacteria</taxon>
        <taxon>Bacillati</taxon>
        <taxon>Cyanobacteriota</taxon>
        <taxon>Adonisia</taxon>
        <taxon>Adonisia turfae</taxon>
    </lineage>
</organism>
<evidence type="ECO:0000313" key="16">
    <source>
        <dbReference type="Proteomes" id="UP000481033"/>
    </source>
</evidence>
<comment type="catalytic activity">
    <reaction evidence="11 12">
        <text>uridine(1498) in 16S rRNA + S-adenosyl-L-methionine = N(3)-methyluridine(1498) in 16S rRNA + S-adenosyl-L-homocysteine + H(+)</text>
        <dbReference type="Rhea" id="RHEA:42920"/>
        <dbReference type="Rhea" id="RHEA-COMP:10283"/>
        <dbReference type="Rhea" id="RHEA-COMP:10284"/>
        <dbReference type="ChEBI" id="CHEBI:15378"/>
        <dbReference type="ChEBI" id="CHEBI:57856"/>
        <dbReference type="ChEBI" id="CHEBI:59789"/>
        <dbReference type="ChEBI" id="CHEBI:65315"/>
        <dbReference type="ChEBI" id="CHEBI:74502"/>
        <dbReference type="EC" id="2.1.1.193"/>
    </reaction>
</comment>
<evidence type="ECO:0000256" key="2">
    <source>
        <dbReference type="ARBA" id="ARBA00005528"/>
    </source>
</evidence>
<comment type="subcellular location">
    <subcellularLocation>
        <location evidence="1 12">Cytoplasm</location>
    </subcellularLocation>
</comment>
<dbReference type="GO" id="GO:0005737">
    <property type="term" value="C:cytoplasm"/>
    <property type="evidence" value="ECO:0007669"/>
    <property type="project" value="UniProtKB-SubCell"/>
</dbReference>
<dbReference type="Gene3D" id="3.40.1280.10">
    <property type="match status" value="1"/>
</dbReference>
<evidence type="ECO:0000259" key="14">
    <source>
        <dbReference type="Pfam" id="PF20260"/>
    </source>
</evidence>
<dbReference type="InterPro" id="IPR029026">
    <property type="entry name" value="tRNA_m1G_MTases_N"/>
</dbReference>
<dbReference type="InterPro" id="IPR046887">
    <property type="entry name" value="RsmE_PUA-like"/>
</dbReference>
<dbReference type="InterPro" id="IPR029028">
    <property type="entry name" value="Alpha/beta_knot_MTases"/>
</dbReference>
<feature type="domain" description="Ribosomal RNA small subunit methyltransferase E methyltransferase" evidence="13">
    <location>
        <begin position="73"/>
        <end position="235"/>
    </location>
</feature>
<dbReference type="InterPro" id="IPR006700">
    <property type="entry name" value="RsmE"/>
</dbReference>
<evidence type="ECO:0000256" key="12">
    <source>
        <dbReference type="PIRNR" id="PIRNR015601"/>
    </source>
</evidence>
<keyword evidence="7 12" id="KW-0489">Methyltransferase</keyword>
<gene>
    <name evidence="15" type="ORF">DXZ20_28640</name>
</gene>
<dbReference type="Pfam" id="PF04452">
    <property type="entry name" value="Methyltrans_RNA"/>
    <property type="match status" value="1"/>
</dbReference>
<dbReference type="GO" id="GO:0070475">
    <property type="term" value="P:rRNA base methylation"/>
    <property type="evidence" value="ECO:0007669"/>
    <property type="project" value="TreeGrafter"/>
</dbReference>
<feature type="domain" description="Ribosomal RNA small subunit methyltransferase E PUA-like" evidence="14">
    <location>
        <begin position="20"/>
        <end position="59"/>
    </location>
</feature>
<evidence type="ECO:0000256" key="11">
    <source>
        <dbReference type="ARBA" id="ARBA00047944"/>
    </source>
</evidence>
<dbReference type="AlphaFoldDB" id="A0A6M0RUV8"/>
<evidence type="ECO:0000256" key="3">
    <source>
        <dbReference type="ARBA" id="ARBA00012328"/>
    </source>
</evidence>
<evidence type="ECO:0000256" key="6">
    <source>
        <dbReference type="ARBA" id="ARBA00022552"/>
    </source>
</evidence>
<dbReference type="Proteomes" id="UP000481033">
    <property type="component" value="Unassembled WGS sequence"/>
</dbReference>